<evidence type="ECO:0000313" key="2">
    <source>
        <dbReference type="EMBL" id="KAF2136904.1"/>
    </source>
</evidence>
<dbReference type="EMBL" id="ML995510">
    <property type="protein sequence ID" value="KAF2136904.1"/>
    <property type="molecule type" value="Genomic_DNA"/>
</dbReference>
<evidence type="ECO:0000256" key="1">
    <source>
        <dbReference type="SAM" id="Phobius"/>
    </source>
</evidence>
<sequence>MTTTENNLGNSTYEPLEDKDLAFGIPTKKRIFSLKDTAAIFICLSCSAVSLLSIYHQGISLYLGEANQLIIVGFLLSIMAICTNRQIALASLYYEAMHEKPTLQSFDALLRRNYMGSNIKLKVRIILLFLAALPIELSIGYKKFVNGSTISRIGGSNGKFGLIAAPGDQKTGLGFTLISDVYGPFWKSPGFPKTYGYNLLTASNTTSAILDGPFPDYVQHIQSTIATEEWVAITTDVNATVTQSHSLSEEERSDKTFWQNTYTAYLQYRFPKAWNTKDMLDGQNIGLMLSENMFNMSQAFIGIWNTTQNETFESTTERVFTSRRRCRGTWNITSTSITLSSAAILESEETALQRTNQSLIQNNLLEISNLFYLLIGEYNWRSNPRISNLRVNMAPALVNAMIWARVVSMDGPLDNISADPEAVQQEWLDSTSYTKASDEISTEKKRRTLRRHPVLGVVLVVNPFLTVVAIILKVAWYKAPVSDGFNTVAILASLHGKDASILSGAGLSGELQKPIGIGFRTESCKGASELVRVFLHEPGYSTRLSRGQVYG</sequence>
<dbReference type="GeneID" id="54295030"/>
<keyword evidence="1" id="KW-1133">Transmembrane helix</keyword>
<name>A0A6A6B111_9PEZI</name>
<evidence type="ECO:0000313" key="3">
    <source>
        <dbReference type="Proteomes" id="UP000799438"/>
    </source>
</evidence>
<reference evidence="2" key="1">
    <citation type="journal article" date="2020" name="Stud. Mycol.">
        <title>101 Dothideomycetes genomes: a test case for predicting lifestyles and emergence of pathogens.</title>
        <authorList>
            <person name="Haridas S."/>
            <person name="Albert R."/>
            <person name="Binder M."/>
            <person name="Bloem J."/>
            <person name="Labutti K."/>
            <person name="Salamov A."/>
            <person name="Andreopoulos B."/>
            <person name="Baker S."/>
            <person name="Barry K."/>
            <person name="Bills G."/>
            <person name="Bluhm B."/>
            <person name="Cannon C."/>
            <person name="Castanera R."/>
            <person name="Culley D."/>
            <person name="Daum C."/>
            <person name="Ezra D."/>
            <person name="Gonzalez J."/>
            <person name="Henrissat B."/>
            <person name="Kuo A."/>
            <person name="Liang C."/>
            <person name="Lipzen A."/>
            <person name="Lutzoni F."/>
            <person name="Magnuson J."/>
            <person name="Mondo S."/>
            <person name="Nolan M."/>
            <person name="Ohm R."/>
            <person name="Pangilinan J."/>
            <person name="Park H.-J."/>
            <person name="Ramirez L."/>
            <person name="Alfaro M."/>
            <person name="Sun H."/>
            <person name="Tritt A."/>
            <person name="Yoshinaga Y."/>
            <person name="Zwiers L.-H."/>
            <person name="Turgeon B."/>
            <person name="Goodwin S."/>
            <person name="Spatafora J."/>
            <person name="Crous P."/>
            <person name="Grigoriev I."/>
        </authorList>
    </citation>
    <scope>NUCLEOTIDE SEQUENCE</scope>
    <source>
        <strain evidence="2">CBS 121167</strain>
    </source>
</reference>
<dbReference type="OrthoDB" id="5420013at2759"/>
<protein>
    <submittedName>
        <fullName evidence="2">Uncharacterized protein</fullName>
    </submittedName>
</protein>
<dbReference type="AlphaFoldDB" id="A0A6A6B111"/>
<organism evidence="2 3">
    <name type="scientific">Aplosporella prunicola CBS 121167</name>
    <dbReference type="NCBI Taxonomy" id="1176127"/>
    <lineage>
        <taxon>Eukaryota</taxon>
        <taxon>Fungi</taxon>
        <taxon>Dikarya</taxon>
        <taxon>Ascomycota</taxon>
        <taxon>Pezizomycotina</taxon>
        <taxon>Dothideomycetes</taxon>
        <taxon>Dothideomycetes incertae sedis</taxon>
        <taxon>Botryosphaeriales</taxon>
        <taxon>Aplosporellaceae</taxon>
        <taxon>Aplosporella</taxon>
    </lineage>
</organism>
<keyword evidence="1" id="KW-0472">Membrane</keyword>
<accession>A0A6A6B111</accession>
<proteinExistence type="predicted"/>
<keyword evidence="1" id="KW-0812">Transmembrane</keyword>
<feature type="transmembrane region" description="Helical" evidence="1">
    <location>
        <begin position="69"/>
        <end position="94"/>
    </location>
</feature>
<feature type="transmembrane region" description="Helical" evidence="1">
    <location>
        <begin position="454"/>
        <end position="476"/>
    </location>
</feature>
<feature type="transmembrane region" description="Helical" evidence="1">
    <location>
        <begin position="38"/>
        <end position="57"/>
    </location>
</feature>
<keyword evidence="3" id="KW-1185">Reference proteome</keyword>
<dbReference type="Proteomes" id="UP000799438">
    <property type="component" value="Unassembled WGS sequence"/>
</dbReference>
<dbReference type="RefSeq" id="XP_033392622.1">
    <property type="nucleotide sequence ID" value="XM_033537534.1"/>
</dbReference>
<gene>
    <name evidence="2" type="ORF">K452DRAFT_236756</name>
</gene>